<evidence type="ECO:0000256" key="1">
    <source>
        <dbReference type="SAM" id="MobiDB-lite"/>
    </source>
</evidence>
<dbReference type="OrthoDB" id="7603247at2759"/>
<proteinExistence type="predicted"/>
<dbReference type="KEGG" id="ame:100578316"/>
<name>A0A7M7GAX2_APIME</name>
<evidence type="ECO:0000313" key="4">
    <source>
        <dbReference type="RefSeq" id="XP_003250821.1"/>
    </source>
</evidence>
<sequence>MYWKAIVIFLILLCIIVYNYHYLTKVYPSINNYISNELTELTTLSPVLEKTTNDNFMTSDDKGTGRGRNKEEKDGKRYKSKNVILHGDNLDSRLCRREISTSFDSTKVGKILSRLIKKEARDNNYFKVKRSVATKLRKKANVLGRLLVNSGSNKSVARYDYDDDFDDDDLRGADNDEINWDGYLNEDGPSIMELIVLNERQRKRLYPNLHPHDDEYNYE</sequence>
<accession>A0A8B6XV59</accession>
<feature type="compositionally biased region" description="Basic and acidic residues" evidence="1">
    <location>
        <begin position="59"/>
        <end position="77"/>
    </location>
</feature>
<keyword evidence="3" id="KW-1185">Reference proteome</keyword>
<evidence type="ECO:0000313" key="3">
    <source>
        <dbReference type="Proteomes" id="UP000005203"/>
    </source>
</evidence>
<reference evidence="2" key="1">
    <citation type="submission" date="2021-01" db="UniProtKB">
        <authorList>
            <consortium name="EnsemblMetazoa"/>
        </authorList>
    </citation>
    <scope>IDENTIFICATION</scope>
    <source>
        <strain evidence="2">DH4</strain>
    </source>
</reference>
<dbReference type="AlphaFoldDB" id="A0A7M7GAX2"/>
<gene>
    <name evidence="2" type="primary">100578316</name>
    <name evidence="4" type="synonym">LOC100578316</name>
</gene>
<dbReference type="EnsemblMetazoa" id="XM_003250773">
    <property type="protein sequence ID" value="XP_003250821"/>
    <property type="gene ID" value="LOC100578316"/>
</dbReference>
<protein>
    <submittedName>
        <fullName evidence="4">Uncharacterized protein LOC100578316</fullName>
    </submittedName>
</protein>
<evidence type="ECO:0000313" key="2">
    <source>
        <dbReference type="EnsemblMetazoa" id="XP_003250821"/>
    </source>
</evidence>
<dbReference type="GeneID" id="100578316"/>
<organism evidence="2">
    <name type="scientific">Apis mellifera</name>
    <name type="common">Honeybee</name>
    <dbReference type="NCBI Taxonomy" id="7460"/>
    <lineage>
        <taxon>Eukaryota</taxon>
        <taxon>Metazoa</taxon>
        <taxon>Ecdysozoa</taxon>
        <taxon>Arthropoda</taxon>
        <taxon>Hexapoda</taxon>
        <taxon>Insecta</taxon>
        <taxon>Pterygota</taxon>
        <taxon>Neoptera</taxon>
        <taxon>Endopterygota</taxon>
        <taxon>Hymenoptera</taxon>
        <taxon>Apocrita</taxon>
        <taxon>Aculeata</taxon>
        <taxon>Apoidea</taxon>
        <taxon>Anthophila</taxon>
        <taxon>Apidae</taxon>
        <taxon>Apis</taxon>
    </lineage>
</organism>
<dbReference type="Proteomes" id="UP000005203">
    <property type="component" value="Linkage group LG10"/>
</dbReference>
<feature type="region of interest" description="Disordered" evidence="1">
    <location>
        <begin position="52"/>
        <end position="78"/>
    </location>
</feature>
<accession>A0A7M7GAX2</accession>
<reference evidence="4" key="2">
    <citation type="submission" date="2025-04" db="UniProtKB">
        <authorList>
            <consortium name="RefSeq"/>
        </authorList>
    </citation>
    <scope>IDENTIFICATION</scope>
    <source>
        <strain evidence="4">DH4</strain>
        <tissue evidence="4">Whole body</tissue>
    </source>
</reference>
<dbReference type="RefSeq" id="XP_003250821.1">
    <property type="nucleotide sequence ID" value="XM_003250773.4"/>
</dbReference>